<feature type="non-terminal residue" evidence="1">
    <location>
        <position position="101"/>
    </location>
</feature>
<proteinExistence type="predicted"/>
<evidence type="ECO:0000313" key="2">
    <source>
        <dbReference type="Proteomes" id="UP001583280"/>
    </source>
</evidence>
<dbReference type="Proteomes" id="UP001583280">
    <property type="component" value="Unassembled WGS sequence"/>
</dbReference>
<comment type="caution">
    <text evidence="1">The sequence shown here is derived from an EMBL/GenBank/DDBJ whole genome shotgun (WGS) entry which is preliminary data.</text>
</comment>
<keyword evidence="2" id="KW-1185">Reference proteome</keyword>
<protein>
    <submittedName>
        <fullName evidence="1">Uncharacterized protein</fullName>
    </submittedName>
</protein>
<dbReference type="EMBL" id="JAWDJO010000467">
    <property type="protein sequence ID" value="KAL1885981.1"/>
    <property type="molecule type" value="Genomic_DNA"/>
</dbReference>
<accession>A0ABR3YCE0</accession>
<evidence type="ECO:0000313" key="1">
    <source>
        <dbReference type="EMBL" id="KAL1885981.1"/>
    </source>
</evidence>
<gene>
    <name evidence="1" type="ORF">Cpir12675_006973</name>
</gene>
<organism evidence="1 2">
    <name type="scientific">Ceratocystis pirilliformis</name>
    <dbReference type="NCBI Taxonomy" id="259994"/>
    <lineage>
        <taxon>Eukaryota</taxon>
        <taxon>Fungi</taxon>
        <taxon>Dikarya</taxon>
        <taxon>Ascomycota</taxon>
        <taxon>Pezizomycotina</taxon>
        <taxon>Sordariomycetes</taxon>
        <taxon>Hypocreomycetidae</taxon>
        <taxon>Microascales</taxon>
        <taxon>Ceratocystidaceae</taxon>
        <taxon>Ceratocystis</taxon>
    </lineage>
</organism>
<name>A0ABR3YCE0_9PEZI</name>
<reference evidence="1 2" key="1">
    <citation type="journal article" date="2024" name="IMA Fungus">
        <title>IMA Genome - F19 : A genome assembly and annotation guide to empower mycologists, including annotated draft genome sequences of Ceratocystis pirilliformis, Diaporthe australafricana, Fusarium ophioides, Paecilomyces lecythidis, and Sporothrix stenoceras.</title>
        <authorList>
            <person name="Aylward J."/>
            <person name="Wilson A.M."/>
            <person name="Visagie C.M."/>
            <person name="Spraker J."/>
            <person name="Barnes I."/>
            <person name="Buitendag C."/>
            <person name="Ceriani C."/>
            <person name="Del Mar Angel L."/>
            <person name="du Plessis D."/>
            <person name="Fuchs T."/>
            <person name="Gasser K."/>
            <person name="Kramer D."/>
            <person name="Li W."/>
            <person name="Munsamy K."/>
            <person name="Piso A."/>
            <person name="Price J.L."/>
            <person name="Sonnekus B."/>
            <person name="Thomas C."/>
            <person name="van der Nest A."/>
            <person name="van Dijk A."/>
            <person name="van Heerden A."/>
            <person name="van Vuuren N."/>
            <person name="Yilmaz N."/>
            <person name="Duong T.A."/>
            <person name="van der Merwe N.A."/>
            <person name="Wingfield M.J."/>
            <person name="Wingfield B.D."/>
        </authorList>
    </citation>
    <scope>NUCLEOTIDE SEQUENCE [LARGE SCALE GENOMIC DNA]</scope>
    <source>
        <strain evidence="1 2">CMW 12675</strain>
    </source>
</reference>
<sequence>MLSTYDTSSRFARCTVWEVDNAIAADSISGFIKTGRDEEELIDAMYGYKRLCEVLITEVKKQFPGREMIILRVGKSDNNVVEISDFNEALATALREIAAPS</sequence>